<dbReference type="GeneID" id="98665910"/>
<dbReference type="PIRSF" id="PIRSF006470">
    <property type="entry name" value="DctB"/>
    <property type="match status" value="1"/>
</dbReference>
<dbReference type="NCBIfam" id="TIGR00787">
    <property type="entry name" value="dctP"/>
    <property type="match status" value="1"/>
</dbReference>
<dbReference type="AlphaFoldDB" id="A0A1I3U7N1"/>
<dbReference type="PANTHER" id="PTHR33376">
    <property type="match status" value="1"/>
</dbReference>
<evidence type="ECO:0000256" key="4">
    <source>
        <dbReference type="SAM" id="SignalP"/>
    </source>
</evidence>
<feature type="chain" id="PRO_5042685628" evidence="4">
    <location>
        <begin position="25"/>
        <end position="336"/>
    </location>
</feature>
<evidence type="ECO:0000256" key="2">
    <source>
        <dbReference type="ARBA" id="ARBA00022729"/>
    </source>
</evidence>
<evidence type="ECO:0000313" key="6">
    <source>
        <dbReference type="EMBL" id="SFJ78905.1"/>
    </source>
</evidence>
<sequence length="336" mass="37427">MKNSKLKAALMATVVCAVANPALADFKDRNFRVSNGVAEDHPVHNGMDAMQACLDDRTGGKMKMTGFWGGALGGDLQATQALRSGVQEAVVTSSSPLVGIEPALGVFDLPFLFRSNEEAYAVMDGEFGDFINEKLEKVGLVNLAYWENGFRNVSNSKRPITKWEDFEGLKMRVMQNNIFLDTFSNFEANATPMSFGEVFSALETKAIDAQENPYVTIDTSKFYEVQSYISETKHSYTPFLFLFSKAIFDTYSPEEQAALRDCAAVGRDVEREVIQTLNQESLAKMEEEGLQFNVVSAEELERMLEKSQPVYDKHKTEIGADVVEMVQSTLTEMRSN</sequence>
<keyword evidence="2 4" id="KW-0732">Signal</keyword>
<reference evidence="5" key="2">
    <citation type="submission" date="2023-07" db="EMBL/GenBank/DDBJ databases">
        <title>Genome content predicts the carbon catabolic preferences of heterotrophic bacteria.</title>
        <authorList>
            <person name="Gralka M."/>
        </authorList>
    </citation>
    <scope>NUCLEOTIDE SEQUENCE</scope>
    <source>
        <strain evidence="5">I2M02</strain>
    </source>
</reference>
<reference evidence="6 7" key="1">
    <citation type="submission" date="2016-10" db="EMBL/GenBank/DDBJ databases">
        <authorList>
            <person name="de Groot N.N."/>
        </authorList>
    </citation>
    <scope>NUCLEOTIDE SEQUENCE [LARGE SCALE GENOMIC DNA]</scope>
    <source>
        <strain evidence="6 7">CGMCC 1.8891</strain>
    </source>
</reference>
<dbReference type="InterPro" id="IPR004682">
    <property type="entry name" value="TRAP_DctP"/>
</dbReference>
<dbReference type="EMBL" id="JAUOPJ010000019">
    <property type="protein sequence ID" value="MDO6458786.1"/>
    <property type="molecule type" value="Genomic_DNA"/>
</dbReference>
<dbReference type="GO" id="GO:0055085">
    <property type="term" value="P:transmembrane transport"/>
    <property type="evidence" value="ECO:0007669"/>
    <property type="project" value="InterPro"/>
</dbReference>
<dbReference type="Proteomes" id="UP001169823">
    <property type="component" value="Unassembled WGS sequence"/>
</dbReference>
<comment type="subcellular location">
    <subcellularLocation>
        <location evidence="1">Periplasm</location>
    </subcellularLocation>
</comment>
<dbReference type="Pfam" id="PF03480">
    <property type="entry name" value="DctP"/>
    <property type="match status" value="1"/>
</dbReference>
<dbReference type="GO" id="GO:0030246">
    <property type="term" value="F:carbohydrate binding"/>
    <property type="evidence" value="ECO:0007669"/>
    <property type="project" value="TreeGrafter"/>
</dbReference>
<dbReference type="RefSeq" id="WP_066605472.1">
    <property type="nucleotide sequence ID" value="NZ_FORY01000010.1"/>
</dbReference>
<dbReference type="Proteomes" id="UP000183299">
    <property type="component" value="Unassembled WGS sequence"/>
</dbReference>
<feature type="signal peptide" evidence="4">
    <location>
        <begin position="1"/>
        <end position="24"/>
    </location>
</feature>
<evidence type="ECO:0000256" key="1">
    <source>
        <dbReference type="ARBA" id="ARBA00004418"/>
    </source>
</evidence>
<name>A0A1I3U7N1_9RHOB</name>
<evidence type="ECO:0000256" key="3">
    <source>
        <dbReference type="ARBA" id="ARBA00022764"/>
    </source>
</evidence>
<gene>
    <name evidence="5" type="ORF">Q4494_17020</name>
    <name evidence="6" type="ORF">SAMN04488138_110104</name>
</gene>
<dbReference type="InterPro" id="IPR018389">
    <property type="entry name" value="DctP_fam"/>
</dbReference>
<keyword evidence="7" id="KW-1185">Reference proteome</keyword>
<proteinExistence type="predicted"/>
<dbReference type="PANTHER" id="PTHR33376:SF2">
    <property type="entry name" value="DICARBOXYLATE-BINDING PERIPLASMIC PROTEIN"/>
    <property type="match status" value="1"/>
</dbReference>
<dbReference type="GO" id="GO:0030288">
    <property type="term" value="C:outer membrane-bounded periplasmic space"/>
    <property type="evidence" value="ECO:0007669"/>
    <property type="project" value="InterPro"/>
</dbReference>
<dbReference type="EMBL" id="FORY01000010">
    <property type="protein sequence ID" value="SFJ78905.1"/>
    <property type="molecule type" value="Genomic_DNA"/>
</dbReference>
<dbReference type="CDD" id="cd13679">
    <property type="entry name" value="PBP2_TRAP_YiaO_like"/>
    <property type="match status" value="1"/>
</dbReference>
<keyword evidence="3" id="KW-0574">Periplasm</keyword>
<accession>A0A1I3U7N1</accession>
<dbReference type="STRING" id="576117.SAMN04488138_110104"/>
<dbReference type="InterPro" id="IPR038404">
    <property type="entry name" value="TRAP_DctP_sf"/>
</dbReference>
<dbReference type="NCBIfam" id="NF037995">
    <property type="entry name" value="TRAP_S1"/>
    <property type="match status" value="1"/>
</dbReference>
<protein>
    <submittedName>
        <fullName evidence="5">TRAP transporter substrate-binding protein</fullName>
    </submittedName>
    <submittedName>
        <fullName evidence="6">Tripartite ATP-independent transporter solute receptor, DctP family</fullName>
    </submittedName>
</protein>
<evidence type="ECO:0000313" key="7">
    <source>
        <dbReference type="Proteomes" id="UP000183299"/>
    </source>
</evidence>
<keyword evidence="6" id="KW-0675">Receptor</keyword>
<dbReference type="Gene3D" id="3.40.190.170">
    <property type="entry name" value="Bacterial extracellular solute-binding protein, family 7"/>
    <property type="match status" value="1"/>
</dbReference>
<organism evidence="6 7">
    <name type="scientific">Celeribacter halophilus</name>
    <dbReference type="NCBI Taxonomy" id="576117"/>
    <lineage>
        <taxon>Bacteria</taxon>
        <taxon>Pseudomonadati</taxon>
        <taxon>Pseudomonadota</taxon>
        <taxon>Alphaproteobacteria</taxon>
        <taxon>Rhodobacterales</taxon>
        <taxon>Roseobacteraceae</taxon>
        <taxon>Celeribacter</taxon>
    </lineage>
</organism>
<evidence type="ECO:0000313" key="5">
    <source>
        <dbReference type="EMBL" id="MDO6458786.1"/>
    </source>
</evidence>